<keyword evidence="1" id="KW-0472">Membrane</keyword>
<evidence type="ECO:0000256" key="1">
    <source>
        <dbReference type="SAM" id="Phobius"/>
    </source>
</evidence>
<dbReference type="AlphaFoldDB" id="A0A024GHB1"/>
<organism evidence="2 3">
    <name type="scientific">Albugo candida</name>
    <dbReference type="NCBI Taxonomy" id="65357"/>
    <lineage>
        <taxon>Eukaryota</taxon>
        <taxon>Sar</taxon>
        <taxon>Stramenopiles</taxon>
        <taxon>Oomycota</taxon>
        <taxon>Peronosporomycetes</taxon>
        <taxon>Albuginales</taxon>
        <taxon>Albuginaceae</taxon>
        <taxon>Albugo</taxon>
    </lineage>
</organism>
<proteinExistence type="predicted"/>
<sequence>MHERLLCVALRSRNTVSLYTRGHRPPPPPFARLPPPKNRLHEDIELVWNDGVAPETFIDFEASHIGKYQALAHWLLAFSGLASIMGIVALYDPESMRQAEFRRNCLPDLRWELGQIEAPESEITSES</sequence>
<dbReference type="STRING" id="65357.A0A024GHB1"/>
<keyword evidence="1" id="KW-1133">Transmembrane helix</keyword>
<evidence type="ECO:0000313" key="2">
    <source>
        <dbReference type="EMBL" id="CCI46278.1"/>
    </source>
</evidence>
<dbReference type="InterPro" id="IPR038863">
    <property type="entry name" value="Put_Complex_I_su8"/>
</dbReference>
<gene>
    <name evidence="2" type="ORF">BN9_072070</name>
</gene>
<comment type="caution">
    <text evidence="2">The sequence shown here is derived from an EMBL/GenBank/DDBJ whole genome shotgun (WGS) entry which is preliminary data.</text>
</comment>
<reference evidence="2 3" key="1">
    <citation type="submission" date="2012-05" db="EMBL/GenBank/DDBJ databases">
        <title>Recombination and specialization in a pathogen metapopulation.</title>
        <authorList>
            <person name="Gardiner A."/>
            <person name="Kemen E."/>
            <person name="Schultz-Larsen T."/>
            <person name="MacLean D."/>
            <person name="Van Oosterhout C."/>
            <person name="Jones J.D.G."/>
        </authorList>
    </citation>
    <scope>NUCLEOTIDE SEQUENCE [LARGE SCALE GENOMIC DNA]</scope>
    <source>
        <strain evidence="2 3">Ac Nc2</strain>
    </source>
</reference>
<dbReference type="PANTHER" id="PTHR36401">
    <property type="entry name" value="NADH DEHYDROGENASE [UBIQUINONE] 1 BETA SUBCOMPLEX SUBUNIT 8, MITOCHONDRIAL"/>
    <property type="match status" value="1"/>
</dbReference>
<dbReference type="EMBL" id="CAIX01000122">
    <property type="protein sequence ID" value="CCI46278.1"/>
    <property type="molecule type" value="Genomic_DNA"/>
</dbReference>
<dbReference type="InParanoid" id="A0A024GHB1"/>
<dbReference type="PANTHER" id="PTHR36401:SF1">
    <property type="entry name" value="NADH DEHYDROGENASE [UBIQUINONE] 1 BETA SUBCOMPLEX SUBUNIT 8, MITOCHONDRIAL"/>
    <property type="match status" value="1"/>
</dbReference>
<protein>
    <submittedName>
        <fullName evidence="2">Uncharacterized protein</fullName>
    </submittedName>
</protein>
<evidence type="ECO:0000313" key="3">
    <source>
        <dbReference type="Proteomes" id="UP000053237"/>
    </source>
</evidence>
<name>A0A024GHB1_9STRA</name>
<feature type="transmembrane region" description="Helical" evidence="1">
    <location>
        <begin position="71"/>
        <end position="91"/>
    </location>
</feature>
<dbReference type="Proteomes" id="UP000053237">
    <property type="component" value="Unassembled WGS sequence"/>
</dbReference>
<dbReference type="OrthoDB" id="75067at2759"/>
<keyword evidence="3" id="KW-1185">Reference proteome</keyword>
<keyword evidence="1" id="KW-0812">Transmembrane</keyword>
<accession>A0A024GHB1</accession>